<accession>D8M592</accession>
<dbReference type="GO" id="GO:0009611">
    <property type="term" value="P:response to wounding"/>
    <property type="evidence" value="ECO:0007669"/>
    <property type="project" value="InterPro"/>
</dbReference>
<dbReference type="Gene3D" id="3.30.10.10">
    <property type="entry name" value="Trypsin Inhibitor V, subunit A"/>
    <property type="match status" value="1"/>
</dbReference>
<evidence type="ECO:0000256" key="1">
    <source>
        <dbReference type="ARBA" id="ARBA00008210"/>
    </source>
</evidence>
<dbReference type="OrthoDB" id="658623at2759"/>
<dbReference type="RefSeq" id="XP_012897279.1">
    <property type="nucleotide sequence ID" value="XM_013041825.1"/>
</dbReference>
<dbReference type="PANTHER" id="PTHR33091:SF53">
    <property type="entry name" value="OS08G0441300 PROTEIN"/>
    <property type="match status" value="1"/>
</dbReference>
<name>D8M592_BLAHO</name>
<dbReference type="GO" id="GO:0004867">
    <property type="term" value="F:serine-type endopeptidase inhibitor activity"/>
    <property type="evidence" value="ECO:0007669"/>
    <property type="project" value="UniProtKB-KW"/>
</dbReference>
<organism evidence="4">
    <name type="scientific">Blastocystis hominis</name>
    <dbReference type="NCBI Taxonomy" id="12968"/>
    <lineage>
        <taxon>Eukaryota</taxon>
        <taxon>Sar</taxon>
        <taxon>Stramenopiles</taxon>
        <taxon>Bigyra</taxon>
        <taxon>Opalozoa</taxon>
        <taxon>Opalinata</taxon>
        <taxon>Blastocystidae</taxon>
        <taxon>Blastocystis</taxon>
    </lineage>
</organism>
<dbReference type="GeneID" id="24920252"/>
<dbReference type="InterPro" id="IPR036354">
    <property type="entry name" value="Prot_inh_pot1_sf"/>
</dbReference>
<sequence length="72" mass="8085">MNPNAGKKSNWPEVVGLPFVEAEKVIMGDRPDCKVIHVKPGVRMTRDYNPFRVFVITEKEEPYKVVSPPGCG</sequence>
<dbReference type="PANTHER" id="PTHR33091">
    <property type="entry name" value="PROTEIN, PUTATIVE, EXPRESSED-RELATED"/>
    <property type="match status" value="1"/>
</dbReference>
<evidence type="ECO:0000256" key="3">
    <source>
        <dbReference type="ARBA" id="ARBA00022900"/>
    </source>
</evidence>
<keyword evidence="2" id="KW-0646">Protease inhibitor</keyword>
<dbReference type="InterPro" id="IPR000864">
    <property type="entry name" value="Prot_inh_pot1"/>
</dbReference>
<dbReference type="Proteomes" id="UP000008312">
    <property type="component" value="Unassembled WGS sequence"/>
</dbReference>
<dbReference type="AlphaFoldDB" id="D8M592"/>
<dbReference type="EMBL" id="FN668657">
    <property type="protein sequence ID" value="CBK23231.2"/>
    <property type="molecule type" value="Genomic_DNA"/>
</dbReference>
<protein>
    <submittedName>
        <fullName evidence="4">Uncharacterized protein</fullName>
    </submittedName>
</protein>
<dbReference type="Pfam" id="PF00280">
    <property type="entry name" value="potato_inhibit"/>
    <property type="match status" value="1"/>
</dbReference>
<comment type="similarity">
    <text evidence="1">Belongs to the protease inhibitor I13 (potato type I serine protease inhibitor) family.</text>
</comment>
<evidence type="ECO:0000256" key="2">
    <source>
        <dbReference type="ARBA" id="ARBA00022690"/>
    </source>
</evidence>
<keyword evidence="5" id="KW-1185">Reference proteome</keyword>
<dbReference type="InParanoid" id="D8M592"/>
<evidence type="ECO:0000313" key="5">
    <source>
        <dbReference type="Proteomes" id="UP000008312"/>
    </source>
</evidence>
<proteinExistence type="inferred from homology"/>
<gene>
    <name evidence="4" type="ORF">GSBLH_T00003136001</name>
</gene>
<reference evidence="4" key="1">
    <citation type="submission" date="2010-02" db="EMBL/GenBank/DDBJ databases">
        <title>Sequencing and annotation of the Blastocystis hominis genome.</title>
        <authorList>
            <person name="Wincker P."/>
        </authorList>
    </citation>
    <scope>NUCLEOTIDE SEQUENCE</scope>
    <source>
        <strain evidence="4">Singapore isolate B</strain>
    </source>
</reference>
<keyword evidence="3" id="KW-0722">Serine protease inhibitor</keyword>
<dbReference type="SUPFAM" id="SSF54654">
    <property type="entry name" value="CI-2 family of serine protease inhibitors"/>
    <property type="match status" value="1"/>
</dbReference>
<evidence type="ECO:0000313" key="4">
    <source>
        <dbReference type="EMBL" id="CBK23231.2"/>
    </source>
</evidence>